<evidence type="ECO:0000256" key="2">
    <source>
        <dbReference type="ARBA" id="ARBA00022448"/>
    </source>
</evidence>
<dbReference type="InterPro" id="IPR037117">
    <property type="entry name" value="Dihydroorotate_DH_ele_sf"/>
</dbReference>
<dbReference type="PANTHER" id="PTHR43513">
    <property type="entry name" value="DIHYDROOROTATE DEHYDROGENASE B (NAD(+)), ELECTRON TRANSFER SUBUNIT"/>
    <property type="match status" value="1"/>
</dbReference>
<feature type="binding site" evidence="11 13">
    <location>
        <position position="224"/>
    </location>
    <ligand>
        <name>[2Fe-2S] cluster</name>
        <dbReference type="ChEBI" id="CHEBI:190135"/>
    </ligand>
</feature>
<dbReference type="EMBL" id="FUWV01000010">
    <property type="protein sequence ID" value="SJZ75951.1"/>
    <property type="molecule type" value="Genomic_DNA"/>
</dbReference>
<dbReference type="SUPFAM" id="SSF52343">
    <property type="entry name" value="Ferredoxin reductase-like, C-terminal NADP-linked domain"/>
    <property type="match status" value="1"/>
</dbReference>
<feature type="binding site" evidence="11 12">
    <location>
        <begin position="70"/>
        <end position="72"/>
    </location>
    <ligand>
        <name>FAD</name>
        <dbReference type="ChEBI" id="CHEBI:57692"/>
    </ligand>
</feature>
<protein>
    <recommendedName>
        <fullName evidence="11">Dihydroorotate dehydrogenase B (NAD(+)), electron transfer subunit</fullName>
    </recommendedName>
    <alternativeName>
        <fullName evidence="11">Dihydroorotate oxidase B, electron transfer subunit</fullName>
    </alternativeName>
</protein>
<sequence length="259" mass="29432">MSKEEFLKIKMNEKIAKGIYMMKLESFFISELARPGQFIHLLCKKDYGAFLRRPFSLAKIDQKNHEITIVYRVLGKGTQSMCEMKVGEKISALGPLGHGFILKDSYKRVDVVAGGLGTAPILEIVKYYKNKSRVYLGFIDQPILEENIRNHASKVEIFTETGSIGKKGLVTKDLLEQWRQNPPNMVYTCGPKLMMKAVAQICQQLDIPCQVSLEERMGCGIGACLTCSCKTKKKDQKKEYTRVCKEGPVYWAEEVVWDE</sequence>
<evidence type="ECO:0000256" key="3">
    <source>
        <dbReference type="ARBA" id="ARBA00022630"/>
    </source>
</evidence>
<evidence type="ECO:0000256" key="13">
    <source>
        <dbReference type="PIRSR" id="PIRSR006816-2"/>
    </source>
</evidence>
<keyword evidence="5 11" id="KW-0479">Metal-binding</keyword>
<comment type="cofactor">
    <cofactor evidence="11">
        <name>[2Fe-2S] cluster</name>
        <dbReference type="ChEBI" id="CHEBI:190135"/>
    </cofactor>
    <text evidence="11">Binds 1 [2Fe-2S] cluster per subunit.</text>
</comment>
<dbReference type="GO" id="GO:0044205">
    <property type="term" value="P:'de novo' UMP biosynthetic process"/>
    <property type="evidence" value="ECO:0007669"/>
    <property type="project" value="UniProtKB-UniRule"/>
</dbReference>
<evidence type="ECO:0000256" key="1">
    <source>
        <dbReference type="ARBA" id="ARBA00006422"/>
    </source>
</evidence>
<dbReference type="AlphaFoldDB" id="A0A1T4N9Q7"/>
<dbReference type="InterPro" id="IPR017938">
    <property type="entry name" value="Riboflavin_synthase-like_b-brl"/>
</dbReference>
<dbReference type="Gene3D" id="2.10.240.10">
    <property type="entry name" value="Dihydroorotate dehydrogenase, electron transfer subunit"/>
    <property type="match status" value="1"/>
</dbReference>
<dbReference type="InterPro" id="IPR050353">
    <property type="entry name" value="PyrK_electron_transfer"/>
</dbReference>
<dbReference type="Gene3D" id="3.40.50.80">
    <property type="entry name" value="Nucleotide-binding domain of ferredoxin-NADP reductase (FNR) module"/>
    <property type="match status" value="1"/>
</dbReference>
<feature type="binding site" evidence="11 12">
    <location>
        <begin position="53"/>
        <end position="56"/>
    </location>
    <ligand>
        <name>FAD</name>
        <dbReference type="ChEBI" id="CHEBI:57692"/>
    </ligand>
</feature>
<dbReference type="RefSeq" id="WP_087679000.1">
    <property type="nucleotide sequence ID" value="NZ_FUWV01000010.1"/>
</dbReference>
<accession>A0A1T4N9Q7</accession>
<dbReference type="NCBIfam" id="NF000798">
    <property type="entry name" value="PRK00054.1-3"/>
    <property type="match status" value="1"/>
</dbReference>
<dbReference type="CDD" id="cd06218">
    <property type="entry name" value="DHOD_e_trans"/>
    <property type="match status" value="1"/>
</dbReference>
<dbReference type="InterPro" id="IPR023455">
    <property type="entry name" value="Dihydroorotate_DHASE_ETsu"/>
</dbReference>
<organism evidence="15 16">
    <name type="scientific">Garciella nitratireducens DSM 15102</name>
    <dbReference type="NCBI Taxonomy" id="1121911"/>
    <lineage>
        <taxon>Bacteria</taxon>
        <taxon>Bacillati</taxon>
        <taxon>Bacillota</taxon>
        <taxon>Clostridia</taxon>
        <taxon>Eubacteriales</taxon>
        <taxon>Eubacteriaceae</taxon>
        <taxon>Garciella</taxon>
    </lineage>
</organism>
<dbReference type="GO" id="GO:0050660">
    <property type="term" value="F:flavin adenine dinucleotide binding"/>
    <property type="evidence" value="ECO:0007669"/>
    <property type="project" value="InterPro"/>
</dbReference>
<dbReference type="OrthoDB" id="9789468at2"/>
<dbReference type="InterPro" id="IPR019480">
    <property type="entry name" value="Dihydroorotate_DH_Fe-S-bd"/>
</dbReference>
<evidence type="ECO:0000313" key="15">
    <source>
        <dbReference type="EMBL" id="SJZ75951.1"/>
    </source>
</evidence>
<evidence type="ECO:0000313" key="16">
    <source>
        <dbReference type="Proteomes" id="UP000196365"/>
    </source>
</evidence>
<dbReference type="GO" id="GO:0016491">
    <property type="term" value="F:oxidoreductase activity"/>
    <property type="evidence" value="ECO:0007669"/>
    <property type="project" value="InterPro"/>
</dbReference>
<dbReference type="GO" id="GO:0051537">
    <property type="term" value="F:2 iron, 2 sulfur cluster binding"/>
    <property type="evidence" value="ECO:0007669"/>
    <property type="project" value="UniProtKB-KW"/>
</dbReference>
<keyword evidence="10 11" id="KW-0411">Iron-sulfur</keyword>
<name>A0A1T4N9Q7_9FIRM</name>
<gene>
    <name evidence="11" type="primary">pyrK</name>
    <name evidence="15" type="ORF">SAMN02745973_01600</name>
</gene>
<evidence type="ECO:0000256" key="12">
    <source>
        <dbReference type="PIRSR" id="PIRSR006816-1"/>
    </source>
</evidence>
<keyword evidence="8 11" id="KW-0249">Electron transport</keyword>
<dbReference type="Gene3D" id="2.40.30.10">
    <property type="entry name" value="Translation factors"/>
    <property type="match status" value="1"/>
</dbReference>
<dbReference type="PROSITE" id="PS51384">
    <property type="entry name" value="FAD_FR"/>
    <property type="match status" value="1"/>
</dbReference>
<keyword evidence="4 11" id="KW-0001">2Fe-2S</keyword>
<comment type="cofactor">
    <cofactor evidence="11 12">
        <name>FAD</name>
        <dbReference type="ChEBI" id="CHEBI:57692"/>
    </cofactor>
    <text evidence="11 12">Binds 1 FAD per subunit.</text>
</comment>
<dbReference type="Pfam" id="PF00175">
    <property type="entry name" value="NAD_binding_1"/>
    <property type="match status" value="1"/>
</dbReference>
<dbReference type="InterPro" id="IPR012165">
    <property type="entry name" value="Cyt_c3_hydrogenase_gsu"/>
</dbReference>
<dbReference type="HAMAP" id="MF_01211">
    <property type="entry name" value="DHODB_Fe_S_bind"/>
    <property type="match status" value="1"/>
</dbReference>
<feature type="binding site" evidence="11 13">
    <location>
        <position position="219"/>
    </location>
    <ligand>
        <name>[2Fe-2S] cluster</name>
        <dbReference type="ChEBI" id="CHEBI:190135"/>
    </ligand>
</feature>
<evidence type="ECO:0000256" key="5">
    <source>
        <dbReference type="ARBA" id="ARBA00022723"/>
    </source>
</evidence>
<keyword evidence="16" id="KW-1185">Reference proteome</keyword>
<evidence type="ECO:0000256" key="8">
    <source>
        <dbReference type="ARBA" id="ARBA00022982"/>
    </source>
</evidence>
<dbReference type="Pfam" id="PF10418">
    <property type="entry name" value="DHODB_Fe-S_bind"/>
    <property type="match status" value="1"/>
</dbReference>
<dbReference type="Proteomes" id="UP000196365">
    <property type="component" value="Unassembled WGS sequence"/>
</dbReference>
<comment type="subunit">
    <text evidence="11">Heterotetramer of 2 PyrK and 2 PyrD type B subunits.</text>
</comment>
<feature type="domain" description="FAD-binding FR-type" evidence="14">
    <location>
        <begin position="2"/>
        <end position="102"/>
    </location>
</feature>
<dbReference type="InterPro" id="IPR001433">
    <property type="entry name" value="OxRdtase_FAD/NAD-bd"/>
</dbReference>
<comment type="cofactor">
    <cofactor evidence="13">
        <name>[2Fe-2S] cluster</name>
        <dbReference type="ChEBI" id="CHEBI:190135"/>
    </cofactor>
    <text evidence="13">Binds 1 [2Fe-2S] cluster per subunit.</text>
</comment>
<comment type="similarity">
    <text evidence="1 11">Belongs to the PyrK family.</text>
</comment>
<keyword evidence="9 11" id="KW-0408">Iron</keyword>
<evidence type="ECO:0000256" key="4">
    <source>
        <dbReference type="ARBA" id="ARBA00022714"/>
    </source>
</evidence>
<reference evidence="15 16" key="1">
    <citation type="submission" date="2017-02" db="EMBL/GenBank/DDBJ databases">
        <authorList>
            <person name="Peterson S.W."/>
        </authorList>
    </citation>
    <scope>NUCLEOTIDE SEQUENCE [LARGE SCALE GENOMIC DNA]</scope>
    <source>
        <strain evidence="15 16">DSM 15102</strain>
    </source>
</reference>
<evidence type="ECO:0000256" key="6">
    <source>
        <dbReference type="ARBA" id="ARBA00022827"/>
    </source>
</evidence>
<feature type="binding site" evidence="11 13">
    <location>
        <position position="244"/>
    </location>
    <ligand>
        <name>[2Fe-2S] cluster</name>
        <dbReference type="ChEBI" id="CHEBI:190135"/>
    </ligand>
</feature>
<feature type="binding site" evidence="11 12">
    <location>
        <begin position="77"/>
        <end position="78"/>
    </location>
    <ligand>
        <name>FAD</name>
        <dbReference type="ChEBI" id="CHEBI:57692"/>
    </ligand>
</feature>
<dbReference type="InterPro" id="IPR017927">
    <property type="entry name" value="FAD-bd_FR_type"/>
</dbReference>
<keyword evidence="2 11" id="KW-0813">Transport</keyword>
<dbReference type="GO" id="GO:0009055">
    <property type="term" value="F:electron transfer activity"/>
    <property type="evidence" value="ECO:0007669"/>
    <property type="project" value="UniProtKB-UniRule"/>
</dbReference>
<feature type="binding site" evidence="11 13">
    <location>
        <position position="227"/>
    </location>
    <ligand>
        <name>[2Fe-2S] cluster</name>
        <dbReference type="ChEBI" id="CHEBI:190135"/>
    </ligand>
</feature>
<dbReference type="SUPFAM" id="SSF63380">
    <property type="entry name" value="Riboflavin synthase domain-like"/>
    <property type="match status" value="1"/>
</dbReference>
<evidence type="ECO:0000256" key="11">
    <source>
        <dbReference type="HAMAP-Rule" id="MF_01211"/>
    </source>
</evidence>
<dbReference type="PANTHER" id="PTHR43513:SF3">
    <property type="entry name" value="DIHYDROOROTATE DEHYDROGENASE B (NAD(+)), ELECTRON TRANSFER SUBUNIT-RELATED"/>
    <property type="match status" value="1"/>
</dbReference>
<dbReference type="PIRSF" id="PIRSF006816">
    <property type="entry name" value="Cyc3_hyd_g"/>
    <property type="match status" value="1"/>
</dbReference>
<evidence type="ECO:0000259" key="14">
    <source>
        <dbReference type="PROSITE" id="PS51384"/>
    </source>
</evidence>
<dbReference type="UniPathway" id="UPA00070">
    <property type="reaction ID" value="UER00945"/>
</dbReference>
<proteinExistence type="inferred from homology"/>
<dbReference type="GO" id="GO:0046872">
    <property type="term" value="F:metal ion binding"/>
    <property type="evidence" value="ECO:0007669"/>
    <property type="project" value="UniProtKB-KW"/>
</dbReference>
<keyword evidence="3 11" id="KW-0285">Flavoprotein</keyword>
<keyword evidence="6 11" id="KW-0274">FAD</keyword>
<comment type="pathway">
    <text evidence="11">Pyrimidine metabolism; UMP biosynthesis via de novo pathway; orotate from (S)-dihydroorotate (NAD(+) route): step 1/1.</text>
</comment>
<evidence type="ECO:0000256" key="9">
    <source>
        <dbReference type="ARBA" id="ARBA00023004"/>
    </source>
</evidence>
<comment type="function">
    <text evidence="11">Responsible for channeling the electrons from the oxidation of dihydroorotate from the FMN redox center in the PyrD type B subunit to the ultimate electron acceptor NAD(+).</text>
</comment>
<evidence type="ECO:0000256" key="7">
    <source>
        <dbReference type="ARBA" id="ARBA00022975"/>
    </source>
</evidence>
<keyword evidence="7 11" id="KW-0665">Pyrimidine biosynthesis</keyword>
<evidence type="ECO:0000256" key="10">
    <source>
        <dbReference type="ARBA" id="ARBA00023014"/>
    </source>
</evidence>
<dbReference type="InterPro" id="IPR039261">
    <property type="entry name" value="FNR_nucleotide-bd"/>
</dbReference>